<protein>
    <submittedName>
        <fullName evidence="2">Nicotinamide N-methyltransferase-like</fullName>
    </submittedName>
    <submittedName>
        <fullName evidence="3">Putative N2,N2-dimethylguanosine tRNA methyltransferase</fullName>
    </submittedName>
</protein>
<dbReference type="EMBL" id="CAID01000013">
    <property type="protein sequence ID" value="CAL56607.1"/>
    <property type="molecule type" value="Genomic_DNA"/>
</dbReference>
<evidence type="ECO:0000313" key="4">
    <source>
        <dbReference type="Proteomes" id="UP000009170"/>
    </source>
</evidence>
<reference evidence="3" key="3">
    <citation type="submission" date="2017-04" db="EMBL/GenBank/DDBJ databases">
        <title>Population genomics of picophytoplankton unveils novel chromosome hypervariability.</title>
        <authorList>
            <consortium name="DOE Joint Genome Institute"/>
            <person name="Blanc-Mathieu R."/>
            <person name="Krasovec M."/>
            <person name="Hebrard M."/>
            <person name="Yau S."/>
            <person name="Desgranges E."/>
            <person name="Martin J."/>
            <person name="Schackwitz W."/>
            <person name="Kuo A."/>
            <person name="Salin G."/>
            <person name="Donnadieu C."/>
            <person name="Desdevises Y."/>
            <person name="Sanchez-Ferandin S."/>
            <person name="Moreau H."/>
            <person name="Rivals E."/>
            <person name="Grigoriev I.V."/>
            <person name="Grimsley N."/>
            <person name="Eyre-Walker A."/>
            <person name="Piganeau G."/>
        </authorList>
    </citation>
    <scope>NUCLEOTIDE SEQUENCE [LARGE SCALE GENOMIC DNA]</scope>
    <source>
        <strain evidence="3">RCC 1115</strain>
    </source>
</reference>
<dbReference type="Proteomes" id="UP000009170">
    <property type="component" value="Unassembled WGS sequence"/>
</dbReference>
<evidence type="ECO:0000313" key="2">
    <source>
        <dbReference type="EMBL" id="CAL56607.1"/>
    </source>
</evidence>
<dbReference type="OrthoDB" id="513683at2759"/>
<evidence type="ECO:0000313" key="3">
    <source>
        <dbReference type="EMBL" id="OUS46378.1"/>
    </source>
</evidence>
<feature type="compositionally biased region" description="Basic and acidic residues" evidence="1">
    <location>
        <begin position="47"/>
        <end position="60"/>
    </location>
</feature>
<dbReference type="OMA" id="HHNPEEV"/>
<proteinExistence type="predicted"/>
<reference evidence="2 4" key="1">
    <citation type="journal article" date="2006" name="Proc. Natl. Acad. Sci. U.S.A.">
        <title>Genome analysis of the smallest free-living eukaryote Ostreococcus tauri unveils many unique features.</title>
        <authorList>
            <person name="Derelle E."/>
            <person name="Ferraz C."/>
            <person name="Rombauts S."/>
            <person name="Rouze P."/>
            <person name="Worden A.Z."/>
            <person name="Robbens S."/>
            <person name="Partensky F."/>
            <person name="Degroeve S."/>
            <person name="Echeynie S."/>
            <person name="Cooke R."/>
            <person name="Saeys Y."/>
            <person name="Wuyts J."/>
            <person name="Jabbari K."/>
            <person name="Bowler C."/>
            <person name="Panaud O."/>
            <person name="Piegu B."/>
            <person name="Ball S.G."/>
            <person name="Ral J.-P."/>
            <person name="Bouget F.-Y."/>
            <person name="Piganeau G."/>
            <person name="De Baets B."/>
            <person name="Picard A."/>
            <person name="Delseny M."/>
            <person name="Demaille J."/>
            <person name="Van de Peer Y."/>
            <person name="Moreau H."/>
        </authorList>
    </citation>
    <scope>NUCLEOTIDE SEQUENCE [LARGE SCALE GENOMIC DNA]</scope>
    <source>
        <strain evidence="2 4">OTTH0595</strain>
    </source>
</reference>
<dbReference type="SUPFAM" id="SSF53335">
    <property type="entry name" value="S-adenosyl-L-methionine-dependent methyltransferases"/>
    <property type="match status" value="1"/>
</dbReference>
<dbReference type="STRING" id="70448.Q00WQ4"/>
<dbReference type="GO" id="GO:0008168">
    <property type="term" value="F:methyltransferase activity"/>
    <property type="evidence" value="ECO:0007669"/>
    <property type="project" value="UniProtKB-KW"/>
</dbReference>
<dbReference type="AlphaFoldDB" id="Q00WQ4"/>
<dbReference type="InParanoid" id="Q00WQ4"/>
<name>Q00WQ4_OSTTA</name>
<dbReference type="FunCoup" id="Q00WQ4">
    <property type="interactions" value="104"/>
</dbReference>
<gene>
    <name evidence="3" type="ORF">BE221DRAFT_74993</name>
    <name evidence="2" type="ORF">OT_ostta13g02680</name>
</gene>
<dbReference type="PANTHER" id="PTHR14614">
    <property type="entry name" value="HEPATOCELLULAR CARCINOMA-ASSOCIATED ANTIGEN"/>
    <property type="match status" value="1"/>
</dbReference>
<dbReference type="GeneID" id="9837551"/>
<feature type="region of interest" description="Disordered" evidence="1">
    <location>
        <begin position="46"/>
        <end position="66"/>
    </location>
</feature>
<accession>A0A454XXS5</accession>
<dbReference type="InterPro" id="IPR019410">
    <property type="entry name" value="Methyltransf_16"/>
</dbReference>
<dbReference type="Pfam" id="PF10294">
    <property type="entry name" value="Methyltransf_16"/>
    <property type="match status" value="1"/>
</dbReference>
<dbReference type="Proteomes" id="UP000195557">
    <property type="component" value="Unassembled WGS sequence"/>
</dbReference>
<evidence type="ECO:0000256" key="1">
    <source>
        <dbReference type="SAM" id="MobiDB-lite"/>
    </source>
</evidence>
<dbReference type="EMBL" id="KZ155784">
    <property type="protein sequence ID" value="OUS46378.1"/>
    <property type="molecule type" value="Genomic_DNA"/>
</dbReference>
<accession>A0A1Y5I9X2</accession>
<organism evidence="2 4">
    <name type="scientific">Ostreococcus tauri</name>
    <name type="common">Marine green alga</name>
    <dbReference type="NCBI Taxonomy" id="70448"/>
    <lineage>
        <taxon>Eukaryota</taxon>
        <taxon>Viridiplantae</taxon>
        <taxon>Chlorophyta</taxon>
        <taxon>Mamiellophyceae</taxon>
        <taxon>Mamiellales</taxon>
        <taxon>Bathycoccaceae</taxon>
        <taxon>Ostreococcus</taxon>
    </lineage>
</organism>
<accession>Q00WQ4</accession>
<keyword evidence="3" id="KW-0489">Methyltransferase</keyword>
<dbReference type="Gene3D" id="3.40.50.150">
    <property type="entry name" value="Vaccinia Virus protein VP39"/>
    <property type="match status" value="1"/>
</dbReference>
<dbReference type="InterPro" id="IPR029063">
    <property type="entry name" value="SAM-dependent_MTases_sf"/>
</dbReference>
<dbReference type="RefSeq" id="XP_003082750.1">
    <property type="nucleotide sequence ID" value="XM_003082702.1"/>
</dbReference>
<sequence length="285" mass="30795">MSDVASRASWRRDGLSFREKFVEAATVKNVKVRQYASLSDFAKQTRAHTDSTKVSERDGSSSDDDVVPGTGFTAWDGAALLGAYCSRRDVWVRLTKRAERSATDSNPIVTMELGAGTGLATLMIASSSDAAGGERNRGAVCAMTDLAEVCELTRANARDNKAENGGAVPSCVLLAVKPLRWGREEDVEGMPGAIRWPDVVLGADVMYATNDDVIRALASTTAMLVKPGRVAVFVACKDHRPESVDVFVRAVEAEGFEVTRVPASTAHVDFPCGDDEFEILECWRR</sequence>
<keyword evidence="4" id="KW-1185">Reference proteome</keyword>
<reference evidence="2" key="2">
    <citation type="journal article" date="2014" name="BMC Genomics">
        <title>An improved genome of the model marine alga Ostreococcus tauri unfolds by assessing Illumina de novo assemblies.</title>
        <authorList>
            <person name="Blanc-Mathieu R."/>
            <person name="Verhelst B."/>
            <person name="Derelle E."/>
            <person name="Rombauts S."/>
            <person name="Bouget F.Y."/>
            <person name="Carre I."/>
            <person name="Chateau A."/>
            <person name="Eyre-Walker A."/>
            <person name="Grimsley N."/>
            <person name="Moreau H."/>
            <person name="Piegu B."/>
            <person name="Rivals E."/>
            <person name="Schackwitz W."/>
            <person name="Van de Peer Y."/>
            <person name="Piganeau G."/>
        </authorList>
    </citation>
    <scope>NUCLEOTIDE SEQUENCE</scope>
    <source>
        <strain evidence="2">RCC4221</strain>
    </source>
</reference>
<keyword evidence="3" id="KW-0808">Transferase</keyword>
<dbReference type="KEGG" id="ota:OT_ostta13g02680"/>
<dbReference type="GO" id="GO:0032259">
    <property type="term" value="P:methylation"/>
    <property type="evidence" value="ECO:0007669"/>
    <property type="project" value="UniProtKB-KW"/>
</dbReference>